<dbReference type="Pfam" id="PF02033">
    <property type="entry name" value="RBFA"/>
    <property type="match status" value="1"/>
</dbReference>
<dbReference type="InterPro" id="IPR015946">
    <property type="entry name" value="KH_dom-like_a/b"/>
</dbReference>
<dbReference type="GO" id="GO:0043024">
    <property type="term" value="F:ribosomal small subunit binding"/>
    <property type="evidence" value="ECO:0007669"/>
    <property type="project" value="TreeGrafter"/>
</dbReference>
<comment type="subcellular location">
    <subcellularLocation>
        <location evidence="2">Cytoplasm</location>
    </subcellularLocation>
</comment>
<keyword evidence="1 2" id="KW-0690">Ribosome biogenesis</keyword>
<reference evidence="3 4" key="1">
    <citation type="journal article" date="2016" name="Nat. Commun.">
        <title>Thousands of microbial genomes shed light on interconnected biogeochemical processes in an aquifer system.</title>
        <authorList>
            <person name="Anantharaman K."/>
            <person name="Brown C.T."/>
            <person name="Hug L.A."/>
            <person name="Sharon I."/>
            <person name="Castelle C.J."/>
            <person name="Probst A.J."/>
            <person name="Thomas B.C."/>
            <person name="Singh A."/>
            <person name="Wilkins M.J."/>
            <person name="Karaoz U."/>
            <person name="Brodie E.L."/>
            <person name="Williams K.H."/>
            <person name="Hubbard S.S."/>
            <person name="Banfield J.F."/>
        </authorList>
    </citation>
    <scope>NUCLEOTIDE SEQUENCE [LARGE SCALE GENOMIC DNA]</scope>
</reference>
<dbReference type="HAMAP" id="MF_00003">
    <property type="entry name" value="RbfA"/>
    <property type="match status" value="1"/>
</dbReference>
<evidence type="ECO:0000256" key="2">
    <source>
        <dbReference type="HAMAP-Rule" id="MF_00003"/>
    </source>
</evidence>
<dbReference type="PANTHER" id="PTHR33515">
    <property type="entry name" value="RIBOSOME-BINDING FACTOR A, CHLOROPLASTIC-RELATED"/>
    <property type="match status" value="1"/>
</dbReference>
<comment type="subunit">
    <text evidence="2">Monomer. Binds 30S ribosomal subunits, but not 50S ribosomal subunits or 70S ribosomes.</text>
</comment>
<comment type="caution">
    <text evidence="3">The sequence shown here is derived from an EMBL/GenBank/DDBJ whole genome shotgun (WGS) entry which is preliminary data.</text>
</comment>
<accession>A0A1F8H0Z4</accession>
<keyword evidence="2" id="KW-0963">Cytoplasm</keyword>
<evidence type="ECO:0000313" key="4">
    <source>
        <dbReference type="Proteomes" id="UP000177676"/>
    </source>
</evidence>
<dbReference type="GO" id="GO:0005829">
    <property type="term" value="C:cytosol"/>
    <property type="evidence" value="ECO:0007669"/>
    <property type="project" value="TreeGrafter"/>
</dbReference>
<comment type="similarity">
    <text evidence="2">Belongs to the RbfA family.</text>
</comment>
<sequence length="112" mass="13227">MAYRKEKINDLIRDEVGKILHENLDMDNDAIVTVMRAVVSEDLNHVRIYISVFPSQFSEEVLVQINKQIYFLQQILNKKLKIHPVPKMFFVIDKTEERAAEVEEIIEKVKKE</sequence>
<dbReference type="NCBIfam" id="TIGR00082">
    <property type="entry name" value="rbfA"/>
    <property type="match status" value="1"/>
</dbReference>
<gene>
    <name evidence="2" type="primary">rbfA</name>
    <name evidence="3" type="ORF">A3I92_02650</name>
</gene>
<dbReference type="Proteomes" id="UP000177676">
    <property type="component" value="Unassembled WGS sequence"/>
</dbReference>
<evidence type="ECO:0000256" key="1">
    <source>
        <dbReference type="ARBA" id="ARBA00022517"/>
    </source>
</evidence>
<evidence type="ECO:0000313" key="3">
    <source>
        <dbReference type="EMBL" id="OGN31304.1"/>
    </source>
</evidence>
<dbReference type="AlphaFoldDB" id="A0A1F8H0Z4"/>
<comment type="function">
    <text evidence="2">One of several proteins that assist in the late maturation steps of the functional core of the 30S ribosomal subunit. Associates with free 30S ribosomal subunits (but not with 30S subunits that are part of 70S ribosomes or polysomes). Required for efficient processing of 16S rRNA. May interact with the 5'-terminal helix region of 16S rRNA.</text>
</comment>
<dbReference type="SUPFAM" id="SSF89919">
    <property type="entry name" value="Ribosome-binding factor A, RbfA"/>
    <property type="match status" value="1"/>
</dbReference>
<dbReference type="InterPro" id="IPR023799">
    <property type="entry name" value="RbfA_dom_sf"/>
</dbReference>
<dbReference type="GO" id="GO:0030490">
    <property type="term" value="P:maturation of SSU-rRNA"/>
    <property type="evidence" value="ECO:0007669"/>
    <property type="project" value="UniProtKB-UniRule"/>
</dbReference>
<dbReference type="InterPro" id="IPR000238">
    <property type="entry name" value="RbfA"/>
</dbReference>
<proteinExistence type="inferred from homology"/>
<dbReference type="PANTHER" id="PTHR33515:SF1">
    <property type="entry name" value="RIBOSOME-BINDING FACTOR A, CHLOROPLASTIC-RELATED"/>
    <property type="match status" value="1"/>
</dbReference>
<protein>
    <recommendedName>
        <fullName evidence="2">Ribosome-binding factor A</fullName>
    </recommendedName>
</protein>
<organism evidence="3 4">
    <name type="scientific">Candidatus Yanofskybacteria bacterium RIFCSPLOWO2_02_FULL_43_10b</name>
    <dbReference type="NCBI Taxonomy" id="1802704"/>
    <lineage>
        <taxon>Bacteria</taxon>
        <taxon>Candidatus Yanofskyibacteriota</taxon>
    </lineage>
</organism>
<dbReference type="EMBL" id="MGKS01000039">
    <property type="protein sequence ID" value="OGN31304.1"/>
    <property type="molecule type" value="Genomic_DNA"/>
</dbReference>
<name>A0A1F8H0Z4_9BACT</name>
<dbReference type="Gene3D" id="3.30.300.20">
    <property type="match status" value="1"/>
</dbReference>